<reference evidence="1 2" key="1">
    <citation type="journal article" date="2019" name="Int. J. Syst. Evol. Microbiol.">
        <title>The Global Catalogue of Microorganisms (GCM) 10K type strain sequencing project: providing services to taxonomists for standard genome sequencing and annotation.</title>
        <authorList>
            <consortium name="The Broad Institute Genomics Platform"/>
            <consortium name="The Broad Institute Genome Sequencing Center for Infectious Disease"/>
            <person name="Wu L."/>
            <person name="Ma J."/>
        </authorList>
    </citation>
    <scope>NUCLEOTIDE SEQUENCE [LARGE SCALE GENOMIC DNA]</scope>
    <source>
        <strain evidence="1 2">JCM 14549</strain>
    </source>
</reference>
<keyword evidence="2" id="KW-1185">Reference proteome</keyword>
<dbReference type="Proteomes" id="UP001403094">
    <property type="component" value="Unassembled WGS sequence"/>
</dbReference>
<accession>A0ABN2VBP5</accession>
<name>A0ABN2VBP5_9ACTN</name>
<sequence>MLITAKALPLQLSTGFWCEAIAYTSNGLSTHWLGSAPSSTARIAIRWLRWRASHISDQLDPPAAYPVRCWLADQAEHERALEVLVSGDLYTLTIPDGALRYLLSARPAKHTPLPRRAW</sequence>
<dbReference type="EMBL" id="BAAANQ010000006">
    <property type="protein sequence ID" value="GAA2056401.1"/>
    <property type="molecule type" value="Genomic_DNA"/>
</dbReference>
<evidence type="ECO:0000313" key="1">
    <source>
        <dbReference type="EMBL" id="GAA2056401.1"/>
    </source>
</evidence>
<organism evidence="1 2">
    <name type="scientific">Streptomyces cheonanensis</name>
    <dbReference type="NCBI Taxonomy" id="312720"/>
    <lineage>
        <taxon>Bacteria</taxon>
        <taxon>Bacillati</taxon>
        <taxon>Actinomycetota</taxon>
        <taxon>Actinomycetes</taxon>
        <taxon>Kitasatosporales</taxon>
        <taxon>Streptomycetaceae</taxon>
        <taxon>Streptomyces</taxon>
    </lineage>
</organism>
<protein>
    <submittedName>
        <fullName evidence="1">Uncharacterized protein</fullName>
    </submittedName>
</protein>
<proteinExistence type="predicted"/>
<gene>
    <name evidence="1" type="ORF">GCM10009757_34200</name>
</gene>
<comment type="caution">
    <text evidence="1">The sequence shown here is derived from an EMBL/GenBank/DDBJ whole genome shotgun (WGS) entry which is preliminary data.</text>
</comment>
<dbReference type="RefSeq" id="WP_346070949.1">
    <property type="nucleotide sequence ID" value="NZ_BAAANQ010000006.1"/>
</dbReference>
<evidence type="ECO:0000313" key="2">
    <source>
        <dbReference type="Proteomes" id="UP001403094"/>
    </source>
</evidence>